<comment type="subcellular location">
    <subcellularLocation>
        <location evidence="5">Cell membrane</location>
    </subcellularLocation>
    <subcellularLocation>
        <location evidence="5">Bacterial flagellum basal body</location>
    </subcellularLocation>
</comment>
<dbReference type="Proteomes" id="UP000297762">
    <property type="component" value="Unassembled WGS sequence"/>
</dbReference>
<evidence type="ECO:0000313" key="8">
    <source>
        <dbReference type="Proteomes" id="UP000297762"/>
    </source>
</evidence>
<dbReference type="NCBIfam" id="TIGR03500">
    <property type="entry name" value="FliO_TIGR"/>
    <property type="match status" value="1"/>
</dbReference>
<keyword evidence="4 5" id="KW-0472">Membrane</keyword>
<dbReference type="GO" id="GO:0009425">
    <property type="term" value="C:bacterial-type flagellum basal body"/>
    <property type="evidence" value="ECO:0007669"/>
    <property type="project" value="UniProtKB-SubCell"/>
</dbReference>
<evidence type="ECO:0000256" key="5">
    <source>
        <dbReference type="RuleBase" id="RU362064"/>
    </source>
</evidence>
<dbReference type="AlphaFoldDB" id="A0A4R9K870"/>
<feature type="transmembrane region" description="Helical" evidence="5">
    <location>
        <begin position="103"/>
        <end position="122"/>
    </location>
</feature>
<accession>A0A4R9K870</accession>
<feature type="region of interest" description="Disordered" evidence="6">
    <location>
        <begin position="52"/>
        <end position="92"/>
    </location>
</feature>
<protein>
    <recommendedName>
        <fullName evidence="5">Flagellar protein</fullName>
    </recommendedName>
</protein>
<keyword evidence="7" id="KW-0969">Cilium</keyword>
<keyword evidence="8" id="KW-1185">Reference proteome</keyword>
<dbReference type="Pfam" id="PF04347">
    <property type="entry name" value="FliO"/>
    <property type="match status" value="1"/>
</dbReference>
<evidence type="ECO:0000256" key="2">
    <source>
        <dbReference type="ARBA" id="ARBA00022692"/>
    </source>
</evidence>
<dbReference type="GO" id="GO:0005886">
    <property type="term" value="C:plasma membrane"/>
    <property type="evidence" value="ECO:0007669"/>
    <property type="project" value="UniProtKB-SubCell"/>
</dbReference>
<keyword evidence="3 5" id="KW-1133">Transmembrane helix</keyword>
<keyword evidence="1 5" id="KW-1003">Cell membrane</keyword>
<evidence type="ECO:0000256" key="6">
    <source>
        <dbReference type="SAM" id="MobiDB-lite"/>
    </source>
</evidence>
<evidence type="ECO:0000256" key="3">
    <source>
        <dbReference type="ARBA" id="ARBA00022989"/>
    </source>
</evidence>
<dbReference type="InterPro" id="IPR022781">
    <property type="entry name" value="Flagellar_biosynth_FliO"/>
</dbReference>
<evidence type="ECO:0000313" key="7">
    <source>
        <dbReference type="EMBL" id="TGL61570.1"/>
    </source>
</evidence>
<comment type="caution">
    <text evidence="7">The sequence shown here is derived from an EMBL/GenBank/DDBJ whole genome shotgun (WGS) entry which is preliminary data.</text>
</comment>
<gene>
    <name evidence="7" type="primary">fliO</name>
    <name evidence="7" type="ORF">EHQ64_09370</name>
</gene>
<sequence length="263" mass="29344">MNRFIQTFHSFFSRFGSLALAFGVFCILSGMAEGLYSQGSEREQMDEALKRELGTPEKKAAEPNSKETSPKETTKPAVATEPTPNPVEERYKPVSDGPSLAGILFRIVLVLGILCGAAYWILRTLAKSREGALPVRGEMNLLSSLQLGTNKQLQIVEVTGQIFVLGVADNGINLISEITDTETKARLQRMKDEFQPPEGGFLVTVLEQLKDLNIRITGKSEEEEQTISSSPKERKERQKKLKEKLDEIKKERNNLENGLFDLN</sequence>
<organism evidence="7 8">
    <name type="scientific">Leptospira sarikeiensis</name>
    <dbReference type="NCBI Taxonomy" id="2484943"/>
    <lineage>
        <taxon>Bacteria</taxon>
        <taxon>Pseudomonadati</taxon>
        <taxon>Spirochaetota</taxon>
        <taxon>Spirochaetia</taxon>
        <taxon>Leptospirales</taxon>
        <taxon>Leptospiraceae</taxon>
        <taxon>Leptospira</taxon>
    </lineage>
</organism>
<dbReference type="GO" id="GO:0044781">
    <property type="term" value="P:bacterial-type flagellum organization"/>
    <property type="evidence" value="ECO:0007669"/>
    <property type="project" value="UniProtKB-UniRule"/>
</dbReference>
<reference evidence="7" key="1">
    <citation type="journal article" date="2019" name="PLoS Negl. Trop. Dis.">
        <title>Revisiting the worldwide diversity of Leptospira species in the environment.</title>
        <authorList>
            <person name="Vincent A.T."/>
            <person name="Schiettekatte O."/>
            <person name="Bourhy P."/>
            <person name="Veyrier F.J."/>
            <person name="Picardeau M."/>
        </authorList>
    </citation>
    <scope>NUCLEOTIDE SEQUENCE [LARGE SCALE GENOMIC DNA]</scope>
    <source>
        <strain evidence="7">201702455</strain>
    </source>
</reference>
<keyword evidence="7" id="KW-0966">Cell projection</keyword>
<evidence type="ECO:0000256" key="4">
    <source>
        <dbReference type="ARBA" id="ARBA00023136"/>
    </source>
</evidence>
<dbReference type="EMBL" id="RQGF01000025">
    <property type="protein sequence ID" value="TGL61570.1"/>
    <property type="molecule type" value="Genomic_DNA"/>
</dbReference>
<feature type="region of interest" description="Disordered" evidence="6">
    <location>
        <begin position="220"/>
        <end position="241"/>
    </location>
</feature>
<proteinExistence type="inferred from homology"/>
<dbReference type="RefSeq" id="WP_135649225.1">
    <property type="nucleotide sequence ID" value="NZ_RQGF01000025.1"/>
</dbReference>
<dbReference type="OrthoDB" id="327599at2"/>
<comment type="similarity">
    <text evidence="5">Belongs to the FliO/MopB family.</text>
</comment>
<keyword evidence="2 5" id="KW-0812">Transmembrane</keyword>
<name>A0A4R9K870_9LEPT</name>
<evidence type="ECO:0000256" key="1">
    <source>
        <dbReference type="ARBA" id="ARBA00022475"/>
    </source>
</evidence>
<keyword evidence="5" id="KW-0975">Bacterial flagellum</keyword>
<keyword evidence="7" id="KW-0282">Flagellum</keyword>
<feature type="compositionally biased region" description="Basic and acidic residues" evidence="6">
    <location>
        <begin position="52"/>
        <end position="74"/>
    </location>
</feature>